<dbReference type="eggNOG" id="COG2202">
    <property type="taxonomic scope" value="Bacteria"/>
</dbReference>
<dbReference type="SMART" id="SM00267">
    <property type="entry name" value="GGDEF"/>
    <property type="match status" value="1"/>
</dbReference>
<dbReference type="PROSITE" id="PS50887">
    <property type="entry name" value="GGDEF"/>
    <property type="match status" value="1"/>
</dbReference>
<dbReference type="CDD" id="cd01949">
    <property type="entry name" value="GGDEF"/>
    <property type="match status" value="1"/>
</dbReference>
<dbReference type="EC" id="3.1.4.52" evidence="2"/>
<dbReference type="PANTHER" id="PTHR44757:SF2">
    <property type="entry name" value="BIOFILM ARCHITECTURE MAINTENANCE PROTEIN MBAA"/>
    <property type="match status" value="1"/>
</dbReference>
<organism evidence="10 11">
    <name type="scientific">Thioalkalivibrio nitratireducens (strain DSM 14787 / UNIQEM 213 / ALEN2)</name>
    <dbReference type="NCBI Taxonomy" id="1255043"/>
    <lineage>
        <taxon>Bacteria</taxon>
        <taxon>Pseudomonadati</taxon>
        <taxon>Pseudomonadota</taxon>
        <taxon>Gammaproteobacteria</taxon>
        <taxon>Chromatiales</taxon>
        <taxon>Ectothiorhodospiraceae</taxon>
        <taxon>Thioalkalivibrio</taxon>
    </lineage>
</organism>
<dbReference type="InterPro" id="IPR001610">
    <property type="entry name" value="PAC"/>
</dbReference>
<evidence type="ECO:0000256" key="3">
    <source>
        <dbReference type="ARBA" id="ARBA00022636"/>
    </source>
</evidence>
<feature type="domain" description="GGDEF" evidence="9">
    <location>
        <begin position="600"/>
        <end position="734"/>
    </location>
</feature>
<dbReference type="SUPFAM" id="SSF55073">
    <property type="entry name" value="Nucleotide cyclase"/>
    <property type="match status" value="1"/>
</dbReference>
<feature type="transmembrane region" description="Helical" evidence="5">
    <location>
        <begin position="158"/>
        <end position="178"/>
    </location>
</feature>
<dbReference type="InterPro" id="IPR043128">
    <property type="entry name" value="Rev_trsase/Diguanyl_cyclase"/>
</dbReference>
<evidence type="ECO:0000256" key="5">
    <source>
        <dbReference type="SAM" id="Phobius"/>
    </source>
</evidence>
<dbReference type="InterPro" id="IPR000160">
    <property type="entry name" value="GGDEF_dom"/>
</dbReference>
<dbReference type="NCBIfam" id="TIGR00254">
    <property type="entry name" value="GGDEF"/>
    <property type="match status" value="1"/>
</dbReference>
<dbReference type="InterPro" id="IPR035919">
    <property type="entry name" value="EAL_sf"/>
</dbReference>
<sequence>MAREAWFKRTVTGSAGGAIAPSAAAAMAAGAVVALFGLAVMLAWHAGYPGLLPWQADLVPVHYNTALALFLVGGGLMLLLVGVARGAAVAGVAVLALGALTLSQYLFSVDIGIDQRIVGAPSMPATSHPGRMAPNTALGLMLTGLALALPALLGRGRVLLSILGSAGVIVFGLGLVALAGDAMRLESVYGWGALTRMAVQTAAALVVIGTALLLTAWYEGSRRDVPLLGWLPVPAGLGVFTILVLAWQASFDIGGGAAAPQGWSVHALLLLGALLAFVLAVALNRAHVAQVRWKAAESDRGALRAEIAERRGTEQRLRASESLVQMAANLARIGGWEVDLEDERAWWSDEVCRIHEMPPGTSIRVDEGIAFYAPEWRERIREVFTRAARDGIPYDEEMQIITASGKRRWVRAIGQPVHNPEGTIVRVQGAFQDITDRRKIEEALRRAAMVFEHTRDGVVVTDADVRILSVNRAFTEITGYTEDEVRGRNPSVLASGHHDSAFYRKLWEQLRELGHWQGEIRDRRKNGETYAEWLTIDSVRDDAGNVTHYVGVFTDISGIKESQERLEFLAHHDALTGLPNRVLLESRLAKALERAQRRGHRVALLYIDLDRFKAINDGLGHPVGDELLRQVPDRLHPRLRREDTLGRAGGDEFMLLLEHMDRADEAARVARDVLALLQAPFTLPSGHEVFIGASIGISLFPDDGASSSELVRNADSAMYRAKELGRNTFHFYTEELTRAAGRRLAMETRLRRAIEHREFVLYFQPQVSVADGRTIGVEALVRWNDKEKGLVGPDEFIPVAEESGLIAPLGLWVLKEACRQLQVWRHRGLALPQVAVNFSSQQFLLQDVTARVSEALELSGLPPEFLELEITESLLMRQGDSAPAMLRSLKDLGVRLVIDDFGIGYSSLAYLREFPIDRLKIDQSFVRDIETDHSAREIASTVVAMGHNLSLEVLAEGVENVRQLEILKMLECDAYQGFFASAPLPAEDLPGWLAAWPSPSGRSNT</sequence>
<dbReference type="OrthoDB" id="7053140at2"/>
<dbReference type="Pfam" id="PF08447">
    <property type="entry name" value="PAS_3"/>
    <property type="match status" value="1"/>
</dbReference>
<dbReference type="KEGG" id="tni:TVNIR_2007"/>
<feature type="transmembrane region" description="Helical" evidence="5">
    <location>
        <begin position="230"/>
        <end position="251"/>
    </location>
</feature>
<keyword evidence="5" id="KW-0472">Membrane</keyword>
<feature type="transmembrane region" description="Helical" evidence="5">
    <location>
        <begin position="21"/>
        <end position="43"/>
    </location>
</feature>
<reference evidence="10" key="1">
    <citation type="submission" date="2015-12" db="EMBL/GenBank/DDBJ databases">
        <authorList>
            <person name="Tikhonova T.V."/>
            <person name="Pavlov A.R."/>
            <person name="Beletsky A.V."/>
            <person name="Mardanov A.V."/>
            <person name="Sorokin D.Y."/>
            <person name="Ravin N.V."/>
            <person name="Popov V.O."/>
        </authorList>
    </citation>
    <scope>NUCLEOTIDE SEQUENCE</scope>
    <source>
        <strain evidence="10">DSM 14787</strain>
    </source>
</reference>
<evidence type="ECO:0000313" key="11">
    <source>
        <dbReference type="Proteomes" id="UP000010809"/>
    </source>
</evidence>
<comment type="cofactor">
    <cofactor evidence="1">
        <name>Mg(2+)</name>
        <dbReference type="ChEBI" id="CHEBI:18420"/>
    </cofactor>
</comment>
<dbReference type="eggNOG" id="COG5001">
    <property type="taxonomic scope" value="Bacteria"/>
</dbReference>
<feature type="domain" description="PAS" evidence="6">
    <location>
        <begin position="443"/>
        <end position="489"/>
    </location>
</feature>
<feature type="transmembrane region" description="Helical" evidence="5">
    <location>
        <begin position="132"/>
        <end position="153"/>
    </location>
</feature>
<dbReference type="InterPro" id="IPR029787">
    <property type="entry name" value="Nucleotide_cyclase"/>
</dbReference>
<keyword evidence="11" id="KW-1185">Reference proteome</keyword>
<dbReference type="Gene3D" id="3.30.70.270">
    <property type="match status" value="1"/>
</dbReference>
<feature type="domain" description="PAC" evidence="7">
    <location>
        <begin position="516"/>
        <end position="568"/>
    </location>
</feature>
<dbReference type="InterPro" id="IPR013767">
    <property type="entry name" value="PAS_fold"/>
</dbReference>
<feature type="transmembrane region" description="Helical" evidence="5">
    <location>
        <begin position="63"/>
        <end position="81"/>
    </location>
</feature>
<dbReference type="Pfam" id="PF00990">
    <property type="entry name" value="GGDEF"/>
    <property type="match status" value="1"/>
</dbReference>
<dbReference type="CDD" id="cd01948">
    <property type="entry name" value="EAL"/>
    <property type="match status" value="1"/>
</dbReference>
<dbReference type="PROSITE" id="PS50112">
    <property type="entry name" value="PAS"/>
    <property type="match status" value="1"/>
</dbReference>
<feature type="domain" description="EAL" evidence="8">
    <location>
        <begin position="743"/>
        <end position="997"/>
    </location>
</feature>
<evidence type="ECO:0000259" key="9">
    <source>
        <dbReference type="PROSITE" id="PS50887"/>
    </source>
</evidence>
<gene>
    <name evidence="10" type="ordered locus">TVNIR_2007</name>
</gene>
<dbReference type="InterPro" id="IPR052155">
    <property type="entry name" value="Biofilm_reg_signaling"/>
</dbReference>
<dbReference type="PANTHER" id="PTHR44757">
    <property type="entry name" value="DIGUANYLATE CYCLASE DGCP"/>
    <property type="match status" value="1"/>
</dbReference>
<evidence type="ECO:0000256" key="4">
    <source>
        <dbReference type="ARBA" id="ARBA00051114"/>
    </source>
</evidence>
<dbReference type="InterPro" id="IPR035965">
    <property type="entry name" value="PAS-like_dom_sf"/>
</dbReference>
<dbReference type="SMART" id="SM00086">
    <property type="entry name" value="PAC"/>
    <property type="match status" value="2"/>
</dbReference>
<feature type="transmembrane region" description="Helical" evidence="5">
    <location>
        <begin position="88"/>
        <end position="107"/>
    </location>
</feature>
<dbReference type="SMART" id="SM00052">
    <property type="entry name" value="EAL"/>
    <property type="match status" value="1"/>
</dbReference>
<dbReference type="SMART" id="SM00091">
    <property type="entry name" value="PAS"/>
    <property type="match status" value="1"/>
</dbReference>
<feature type="domain" description="PAC" evidence="7">
    <location>
        <begin position="394"/>
        <end position="446"/>
    </location>
</feature>
<keyword evidence="5" id="KW-0812">Transmembrane</keyword>
<evidence type="ECO:0000259" key="7">
    <source>
        <dbReference type="PROSITE" id="PS50113"/>
    </source>
</evidence>
<dbReference type="InterPro" id="IPR001633">
    <property type="entry name" value="EAL_dom"/>
</dbReference>
<dbReference type="NCBIfam" id="TIGR00229">
    <property type="entry name" value="sensory_box"/>
    <property type="match status" value="2"/>
</dbReference>
<evidence type="ECO:0000259" key="6">
    <source>
        <dbReference type="PROSITE" id="PS50112"/>
    </source>
</evidence>
<dbReference type="AlphaFoldDB" id="L0DX95"/>
<dbReference type="InterPro" id="IPR013655">
    <property type="entry name" value="PAS_fold_3"/>
</dbReference>
<dbReference type="PATRIC" id="fig|1255043.3.peg.2029"/>
<name>L0DX95_THIND</name>
<keyword evidence="3" id="KW-0973">c-di-GMP</keyword>
<dbReference type="PROSITE" id="PS50883">
    <property type="entry name" value="EAL"/>
    <property type="match status" value="1"/>
</dbReference>
<dbReference type="EMBL" id="CP003989">
    <property type="protein sequence ID" value="AGA33668.1"/>
    <property type="molecule type" value="Genomic_DNA"/>
</dbReference>
<dbReference type="Pfam" id="PF00563">
    <property type="entry name" value="EAL"/>
    <property type="match status" value="1"/>
</dbReference>
<proteinExistence type="predicted"/>
<dbReference type="Gene3D" id="2.10.70.100">
    <property type="match status" value="1"/>
</dbReference>
<keyword evidence="5" id="KW-1133">Transmembrane helix</keyword>
<dbReference type="Proteomes" id="UP000010809">
    <property type="component" value="Chromosome"/>
</dbReference>
<dbReference type="PROSITE" id="PS50113">
    <property type="entry name" value="PAC"/>
    <property type="match status" value="2"/>
</dbReference>
<dbReference type="STRING" id="1255043.TVNIR_2007"/>
<dbReference type="GO" id="GO:0006355">
    <property type="term" value="P:regulation of DNA-templated transcription"/>
    <property type="evidence" value="ECO:0007669"/>
    <property type="project" value="InterPro"/>
</dbReference>
<dbReference type="FunFam" id="3.30.70.270:FF:000001">
    <property type="entry name" value="Diguanylate cyclase domain protein"/>
    <property type="match status" value="1"/>
</dbReference>
<evidence type="ECO:0000259" key="8">
    <source>
        <dbReference type="PROSITE" id="PS50883"/>
    </source>
</evidence>
<feature type="transmembrane region" description="Helical" evidence="5">
    <location>
        <begin position="263"/>
        <end position="283"/>
    </location>
</feature>
<dbReference type="SUPFAM" id="SSF141868">
    <property type="entry name" value="EAL domain-like"/>
    <property type="match status" value="1"/>
</dbReference>
<comment type="catalytic activity">
    <reaction evidence="4">
        <text>3',3'-c-di-GMP + H2O = 5'-phosphoguanylyl(3'-&gt;5')guanosine + H(+)</text>
        <dbReference type="Rhea" id="RHEA:24902"/>
        <dbReference type="ChEBI" id="CHEBI:15377"/>
        <dbReference type="ChEBI" id="CHEBI:15378"/>
        <dbReference type="ChEBI" id="CHEBI:58754"/>
        <dbReference type="ChEBI" id="CHEBI:58805"/>
        <dbReference type="EC" id="3.1.4.52"/>
    </reaction>
    <physiologicalReaction direction="left-to-right" evidence="4">
        <dbReference type="Rhea" id="RHEA:24903"/>
    </physiologicalReaction>
</comment>
<evidence type="ECO:0000256" key="2">
    <source>
        <dbReference type="ARBA" id="ARBA00012282"/>
    </source>
</evidence>
<dbReference type="FunFam" id="3.20.20.450:FF:000001">
    <property type="entry name" value="Cyclic di-GMP phosphodiesterase yahA"/>
    <property type="match status" value="1"/>
</dbReference>
<dbReference type="RefSeq" id="WP_015258795.1">
    <property type="nucleotide sequence ID" value="NC_019902.2"/>
</dbReference>
<dbReference type="HOGENOM" id="CLU_000445_70_49_6"/>
<dbReference type="GO" id="GO:0071732">
    <property type="term" value="P:cellular response to nitric oxide"/>
    <property type="evidence" value="ECO:0007669"/>
    <property type="project" value="UniProtKB-ARBA"/>
</dbReference>
<feature type="transmembrane region" description="Helical" evidence="5">
    <location>
        <begin position="198"/>
        <end position="218"/>
    </location>
</feature>
<dbReference type="InterPro" id="IPR000700">
    <property type="entry name" value="PAS-assoc_C"/>
</dbReference>
<evidence type="ECO:0000313" key="10">
    <source>
        <dbReference type="EMBL" id="AGA33668.1"/>
    </source>
</evidence>
<dbReference type="SUPFAM" id="SSF55785">
    <property type="entry name" value="PYP-like sensor domain (PAS domain)"/>
    <property type="match status" value="2"/>
</dbReference>
<dbReference type="Pfam" id="PF00989">
    <property type="entry name" value="PAS"/>
    <property type="match status" value="1"/>
</dbReference>
<dbReference type="Gene3D" id="3.20.20.450">
    <property type="entry name" value="EAL domain"/>
    <property type="match status" value="1"/>
</dbReference>
<evidence type="ECO:0000256" key="1">
    <source>
        <dbReference type="ARBA" id="ARBA00001946"/>
    </source>
</evidence>
<dbReference type="Gene3D" id="3.30.450.20">
    <property type="entry name" value="PAS domain"/>
    <property type="match status" value="2"/>
</dbReference>
<dbReference type="InterPro" id="IPR000014">
    <property type="entry name" value="PAS"/>
</dbReference>
<dbReference type="CDD" id="cd00130">
    <property type="entry name" value="PAS"/>
    <property type="match status" value="2"/>
</dbReference>
<accession>L0DX95</accession>
<dbReference type="GO" id="GO:0071111">
    <property type="term" value="F:cyclic-guanylate-specific phosphodiesterase activity"/>
    <property type="evidence" value="ECO:0007669"/>
    <property type="project" value="UniProtKB-EC"/>
</dbReference>
<protein>
    <recommendedName>
        <fullName evidence="2">cyclic-guanylate-specific phosphodiesterase</fullName>
        <ecNumber evidence="2">3.1.4.52</ecNumber>
    </recommendedName>
</protein>